<dbReference type="PANTHER" id="PTHR35870:SF1">
    <property type="entry name" value="PROTEIN, PUTATIVE (AFU_ORTHOLOGUE AFUA_5G03330)-RELATED"/>
    <property type="match status" value="1"/>
</dbReference>
<reference evidence="3 4" key="1">
    <citation type="submission" date="2014-02" db="EMBL/GenBank/DDBJ databases">
        <title>Transposable element dynamics among asymbiotic and ectomycorrhizal Amanita fungi.</title>
        <authorList>
            <consortium name="DOE Joint Genome Institute"/>
            <person name="Hess J."/>
            <person name="Skrede I."/>
            <person name="Wolfe B."/>
            <person name="LaButti K."/>
            <person name="Ohm R.A."/>
            <person name="Grigoriev I.V."/>
            <person name="Pringle A."/>
        </authorList>
    </citation>
    <scope>NUCLEOTIDE SEQUENCE [LARGE SCALE GENOMIC DNA]</scope>
    <source>
        <strain evidence="3 4">SKay4041</strain>
    </source>
</reference>
<evidence type="ECO:0000256" key="1">
    <source>
        <dbReference type="ARBA" id="ARBA00023002"/>
    </source>
</evidence>
<gene>
    <name evidence="3" type="ORF">AMATHDRAFT_62998</name>
</gene>
<sequence>MTVDLFPIPRSSPIGQDPNVPTALPGPTPKTSQVLITILKDIHERWHCYFNRETGFHNHTSHHAIALWSLGANGVALQQAYARDSAYQLPMVKPPGEITENNWKKHLGDDSYYKAYVDFFSRVVQERGPVAAVEDYVFSLDANFSQDGSAPHMLCRFMAMLFHSMIFVGYGLEYEIPGMVVEGLAQGAIHMDDSSALLSPAFFKQCFNDVGNVSLNPLSTQPIVDPDAGRGASTKGIAQEKLASLVAHFSGMKQSTPRQSGNVHALSIISRMLKDSKFEGIREMDVFEILPTIMKKYSGAIRNYADQWSIGMRIGDPEHNEKELKAKLEELAWAYTALYGLGGWTKGQHFNADFFLAHIVTSASFLPSIAKKLEVPSQVLLLRSHFAVALAWWVGRGRPGFDIAGLSATMNEVSDMPSNPWLPIIQSAIAHEEDHVPKLQRTFVYWSQLYGHKGPNDAVLSSTELPDADKIDGTLFIKVAKMTSDRVSSKAPLPGHENEPAVFYVWDRSGFYSSA</sequence>
<dbReference type="GO" id="GO:0016491">
    <property type="term" value="F:oxidoreductase activity"/>
    <property type="evidence" value="ECO:0007669"/>
    <property type="project" value="UniProtKB-KW"/>
</dbReference>
<evidence type="ECO:0000313" key="4">
    <source>
        <dbReference type="Proteomes" id="UP000242287"/>
    </source>
</evidence>
<dbReference type="AlphaFoldDB" id="A0A2A9NEV7"/>
<feature type="region of interest" description="Disordered" evidence="2">
    <location>
        <begin position="1"/>
        <end position="28"/>
    </location>
</feature>
<dbReference type="InterPro" id="IPR025337">
    <property type="entry name" value="Questin_oxidase-like"/>
</dbReference>
<dbReference type="PANTHER" id="PTHR35870">
    <property type="entry name" value="PROTEIN, PUTATIVE (AFU_ORTHOLOGUE AFUA_5G03330)-RELATED"/>
    <property type="match status" value="1"/>
</dbReference>
<keyword evidence="4" id="KW-1185">Reference proteome</keyword>
<keyword evidence="1" id="KW-0560">Oxidoreductase</keyword>
<accession>A0A2A9NEV7</accession>
<evidence type="ECO:0000313" key="3">
    <source>
        <dbReference type="EMBL" id="PFH49535.1"/>
    </source>
</evidence>
<dbReference type="STRING" id="703135.A0A2A9NEV7"/>
<dbReference type="OrthoDB" id="10004862at2759"/>
<organism evidence="3 4">
    <name type="scientific">Amanita thiersii Skay4041</name>
    <dbReference type="NCBI Taxonomy" id="703135"/>
    <lineage>
        <taxon>Eukaryota</taxon>
        <taxon>Fungi</taxon>
        <taxon>Dikarya</taxon>
        <taxon>Basidiomycota</taxon>
        <taxon>Agaricomycotina</taxon>
        <taxon>Agaricomycetes</taxon>
        <taxon>Agaricomycetidae</taxon>
        <taxon>Agaricales</taxon>
        <taxon>Pluteineae</taxon>
        <taxon>Amanitaceae</taxon>
        <taxon>Amanita</taxon>
    </lineage>
</organism>
<dbReference type="EMBL" id="KZ302026">
    <property type="protein sequence ID" value="PFH49535.1"/>
    <property type="molecule type" value="Genomic_DNA"/>
</dbReference>
<dbReference type="Pfam" id="PF14027">
    <property type="entry name" value="Questin_oxidase"/>
    <property type="match status" value="1"/>
</dbReference>
<protein>
    <recommendedName>
        <fullName evidence="5">DUF4243 domain-containing protein</fullName>
    </recommendedName>
</protein>
<name>A0A2A9NEV7_9AGAR</name>
<evidence type="ECO:0008006" key="5">
    <source>
        <dbReference type="Google" id="ProtNLM"/>
    </source>
</evidence>
<dbReference type="Proteomes" id="UP000242287">
    <property type="component" value="Unassembled WGS sequence"/>
</dbReference>
<evidence type="ECO:0000256" key="2">
    <source>
        <dbReference type="SAM" id="MobiDB-lite"/>
    </source>
</evidence>
<proteinExistence type="predicted"/>